<evidence type="ECO:0000256" key="4">
    <source>
        <dbReference type="ARBA" id="ARBA00022490"/>
    </source>
</evidence>
<reference evidence="17 18" key="1">
    <citation type="journal article" date="2015" name="Proc. Natl. Acad. Sci. U.S.A.">
        <title>Expanded metabolic versatility of ubiquitous nitrite-oxidizing bacteria from the genus Nitrospira.</title>
        <authorList>
            <person name="Koch H."/>
            <person name="Lucker S."/>
            <person name="Albertsen M."/>
            <person name="Kitzinger K."/>
            <person name="Herbold C."/>
            <person name="Spieck E."/>
            <person name="Nielsen P.H."/>
            <person name="Wagner M."/>
            <person name="Daims H."/>
        </authorList>
    </citation>
    <scope>NUCLEOTIDE SEQUENCE [LARGE SCALE GENOMIC DNA]</scope>
    <source>
        <strain evidence="17 18">NSP M-1</strain>
    </source>
</reference>
<dbReference type="InterPro" id="IPR042103">
    <property type="entry name" value="SerRS_1_N_sf"/>
</dbReference>
<dbReference type="STRING" id="42253.NITMOv2_1686"/>
<comment type="catalytic activity">
    <reaction evidence="11 12">
        <text>tRNA(Ser) + L-serine + ATP = L-seryl-tRNA(Ser) + AMP + diphosphate + H(+)</text>
        <dbReference type="Rhea" id="RHEA:12292"/>
        <dbReference type="Rhea" id="RHEA-COMP:9669"/>
        <dbReference type="Rhea" id="RHEA-COMP:9703"/>
        <dbReference type="ChEBI" id="CHEBI:15378"/>
        <dbReference type="ChEBI" id="CHEBI:30616"/>
        <dbReference type="ChEBI" id="CHEBI:33019"/>
        <dbReference type="ChEBI" id="CHEBI:33384"/>
        <dbReference type="ChEBI" id="CHEBI:78442"/>
        <dbReference type="ChEBI" id="CHEBI:78533"/>
        <dbReference type="ChEBI" id="CHEBI:456215"/>
        <dbReference type="EC" id="6.1.1.11"/>
    </reaction>
</comment>
<dbReference type="HAMAP" id="MF_00176">
    <property type="entry name" value="Ser_tRNA_synth_type1"/>
    <property type="match status" value="1"/>
</dbReference>
<dbReference type="Gene3D" id="1.10.287.40">
    <property type="entry name" value="Serine-tRNA synthetase, tRNA binding domain"/>
    <property type="match status" value="1"/>
</dbReference>
<dbReference type="EMBL" id="CP011801">
    <property type="protein sequence ID" value="ALA58106.1"/>
    <property type="molecule type" value="Genomic_DNA"/>
</dbReference>
<comment type="domain">
    <text evidence="12">Consists of two distinct domains, a catalytic core and a N-terminal extension that is involved in tRNA binding.</text>
</comment>
<dbReference type="InterPro" id="IPR002314">
    <property type="entry name" value="aa-tRNA-synt_IIb"/>
</dbReference>
<comment type="subcellular location">
    <subcellularLocation>
        <location evidence="1 12">Cytoplasm</location>
    </subcellularLocation>
</comment>
<dbReference type="Gene3D" id="3.30.930.10">
    <property type="entry name" value="Bira Bifunctional Protein, Domain 2"/>
    <property type="match status" value="1"/>
</dbReference>
<keyword evidence="15" id="KW-0175">Coiled coil</keyword>
<evidence type="ECO:0000256" key="7">
    <source>
        <dbReference type="ARBA" id="ARBA00022840"/>
    </source>
</evidence>
<evidence type="ECO:0000256" key="1">
    <source>
        <dbReference type="ARBA" id="ARBA00004496"/>
    </source>
</evidence>
<feature type="binding site" evidence="13">
    <location>
        <position position="385"/>
    </location>
    <ligand>
        <name>L-serine</name>
        <dbReference type="ChEBI" id="CHEBI:33384"/>
    </ligand>
</feature>
<evidence type="ECO:0000259" key="16">
    <source>
        <dbReference type="PROSITE" id="PS50862"/>
    </source>
</evidence>
<organism evidence="17 18">
    <name type="scientific">Nitrospira moscoviensis</name>
    <dbReference type="NCBI Taxonomy" id="42253"/>
    <lineage>
        <taxon>Bacteria</taxon>
        <taxon>Pseudomonadati</taxon>
        <taxon>Nitrospirota</taxon>
        <taxon>Nitrospiria</taxon>
        <taxon>Nitrospirales</taxon>
        <taxon>Nitrospiraceae</taxon>
        <taxon>Nitrospira</taxon>
    </lineage>
</organism>
<dbReference type="CDD" id="cd00770">
    <property type="entry name" value="SerRS_core"/>
    <property type="match status" value="1"/>
</dbReference>
<dbReference type="OrthoDB" id="9804647at2"/>
<dbReference type="PATRIC" id="fig|42253.5.peg.1657"/>
<proteinExistence type="inferred from homology"/>
<evidence type="ECO:0000256" key="13">
    <source>
        <dbReference type="PIRSR" id="PIRSR001529-1"/>
    </source>
</evidence>
<keyword evidence="8 12" id="KW-0648">Protein biosynthesis</keyword>
<keyword evidence="6 12" id="KW-0547">Nucleotide-binding</keyword>
<feature type="binding site" evidence="12 14">
    <location>
        <begin position="261"/>
        <end position="263"/>
    </location>
    <ligand>
        <name>ATP</name>
        <dbReference type="ChEBI" id="CHEBI:30616"/>
    </ligand>
</feature>
<evidence type="ECO:0000256" key="10">
    <source>
        <dbReference type="ARBA" id="ARBA00047929"/>
    </source>
</evidence>
<dbReference type="PANTHER" id="PTHR43697">
    <property type="entry name" value="SERYL-TRNA SYNTHETASE"/>
    <property type="match status" value="1"/>
</dbReference>
<dbReference type="GO" id="GO:0016260">
    <property type="term" value="P:selenocysteine biosynthetic process"/>
    <property type="evidence" value="ECO:0007669"/>
    <property type="project" value="UniProtKB-UniRule"/>
</dbReference>
<comment type="function">
    <text evidence="12">Catalyzes the attachment of serine to tRNA(Ser). Is also able to aminoacylate tRNA(Sec) with serine, to form the misacylated tRNA L-seryl-tRNA(Sec), which will be further converted into selenocysteinyl-tRNA(Sec).</text>
</comment>
<sequence length="428" mass="48510">MHDVKVLRENMEGLRAALGRRGHDVPWDVLQKLIEERRALTTQVEQLRHELKKGSDEVARLRRSHQPAEEAMAALKQLGDRIKDMEAELRGIEETLGDLALRIPNQPHRSVPVGNDSSDNVEVRRWGAIPTFAYPPKPHWEVGEALGILDFDRAAKIAGARFAVLTGAGARLERALINYMLDRHTTHHGYREVLPPLMVNRATMTGTGQLPKFEDDLFRMRDEDYFLIPTAEVPVTNLHREEILSEERLPIRYTAYTPCFRREAGSYGKDTRGLIRLHQFNKVELVAFTTPDRSYEELERLTGQAESILRDLELPYRVVTLCTGDMGFSAAKTYDIEVWLPSQQQYREISSCSNFESFQARRAGIKYRPAGGRKDAKPDFVHTLNGSGLAVGRTLVALLENYQQVDGSVLIPKALQPYLGGMERIGKE</sequence>
<evidence type="ECO:0000256" key="3">
    <source>
        <dbReference type="ARBA" id="ARBA00010728"/>
    </source>
</evidence>
<evidence type="ECO:0000256" key="8">
    <source>
        <dbReference type="ARBA" id="ARBA00022917"/>
    </source>
</evidence>
<keyword evidence="18" id="KW-1185">Reference proteome</keyword>
<name>A0A0K2GAW0_NITMO</name>
<feature type="binding site" evidence="12 13">
    <location>
        <position position="284"/>
    </location>
    <ligand>
        <name>L-serine</name>
        <dbReference type="ChEBI" id="CHEBI:33384"/>
    </ligand>
</feature>
<dbReference type="UniPathway" id="UPA00906">
    <property type="reaction ID" value="UER00895"/>
</dbReference>
<dbReference type="PANTHER" id="PTHR43697:SF1">
    <property type="entry name" value="SERINE--TRNA LIGASE"/>
    <property type="match status" value="1"/>
</dbReference>
<dbReference type="PIRSF" id="PIRSF001529">
    <property type="entry name" value="Ser-tRNA-synth_IIa"/>
    <property type="match status" value="1"/>
</dbReference>
<feature type="binding site" evidence="13">
    <location>
        <position position="230"/>
    </location>
    <ligand>
        <name>L-serine</name>
        <dbReference type="ChEBI" id="CHEBI:33384"/>
    </ligand>
</feature>
<dbReference type="AlphaFoldDB" id="A0A0K2GAW0"/>
<protein>
    <recommendedName>
        <fullName evidence="12">Serine--tRNA ligase</fullName>
        <ecNumber evidence="12">6.1.1.11</ecNumber>
    </recommendedName>
    <alternativeName>
        <fullName evidence="12">Seryl-tRNA synthetase</fullName>
        <shortName evidence="12">SerRS</shortName>
    </alternativeName>
    <alternativeName>
        <fullName evidence="12">Seryl-tRNA(Ser/Sec) synthetase</fullName>
    </alternativeName>
</protein>
<dbReference type="InterPro" id="IPR010978">
    <property type="entry name" value="tRNA-bd_arm"/>
</dbReference>
<dbReference type="GO" id="GO:0006434">
    <property type="term" value="P:seryl-tRNA aminoacylation"/>
    <property type="evidence" value="ECO:0007669"/>
    <property type="project" value="UniProtKB-UniRule"/>
</dbReference>
<dbReference type="SUPFAM" id="SSF55681">
    <property type="entry name" value="Class II aaRS and biotin synthetases"/>
    <property type="match status" value="1"/>
</dbReference>
<gene>
    <name evidence="12 17" type="primary">serS</name>
    <name evidence="17" type="ORF">NITMOv2_1686</name>
</gene>
<evidence type="ECO:0000313" key="18">
    <source>
        <dbReference type="Proteomes" id="UP000069205"/>
    </source>
</evidence>
<dbReference type="InterPro" id="IPR006195">
    <property type="entry name" value="aa-tRNA-synth_II"/>
</dbReference>
<keyword evidence="7 12" id="KW-0067">ATP-binding</keyword>
<dbReference type="RefSeq" id="WP_053379312.1">
    <property type="nucleotide sequence ID" value="NZ_CP011801.1"/>
</dbReference>
<feature type="binding site" evidence="12">
    <location>
        <position position="387"/>
    </location>
    <ligand>
        <name>L-serine</name>
        <dbReference type="ChEBI" id="CHEBI:33384"/>
    </ligand>
</feature>
<feature type="binding site" evidence="12">
    <location>
        <begin position="230"/>
        <end position="232"/>
    </location>
    <ligand>
        <name>L-serine</name>
        <dbReference type="ChEBI" id="CHEBI:33384"/>
    </ligand>
</feature>
<keyword evidence="9 12" id="KW-0030">Aminoacyl-tRNA synthetase</keyword>
<keyword evidence="5 12" id="KW-0436">Ligase</keyword>
<evidence type="ECO:0000256" key="14">
    <source>
        <dbReference type="PIRSR" id="PIRSR001529-2"/>
    </source>
</evidence>
<keyword evidence="4 12" id="KW-0963">Cytoplasm</keyword>
<dbReference type="EC" id="6.1.1.11" evidence="12"/>
<dbReference type="Proteomes" id="UP000069205">
    <property type="component" value="Chromosome"/>
</dbReference>
<feature type="binding site" evidence="13">
    <location>
        <position position="261"/>
    </location>
    <ligand>
        <name>L-serine</name>
        <dbReference type="ChEBI" id="CHEBI:33384"/>
    </ligand>
</feature>
<dbReference type="GO" id="GO:0004828">
    <property type="term" value="F:serine-tRNA ligase activity"/>
    <property type="evidence" value="ECO:0007669"/>
    <property type="project" value="UniProtKB-UniRule"/>
</dbReference>
<dbReference type="PROSITE" id="PS50862">
    <property type="entry name" value="AA_TRNA_LIGASE_II"/>
    <property type="match status" value="1"/>
</dbReference>
<dbReference type="Pfam" id="PF00587">
    <property type="entry name" value="tRNA-synt_2b"/>
    <property type="match status" value="1"/>
</dbReference>
<feature type="domain" description="Aminoacyl-transfer RNA synthetases class-II family profile" evidence="16">
    <location>
        <begin position="171"/>
        <end position="412"/>
    </location>
</feature>
<dbReference type="Pfam" id="PF02403">
    <property type="entry name" value="Seryl_tRNA_N"/>
    <property type="match status" value="1"/>
</dbReference>
<comment type="catalytic activity">
    <reaction evidence="10 12">
        <text>tRNA(Sec) + L-serine + ATP = L-seryl-tRNA(Sec) + AMP + diphosphate + H(+)</text>
        <dbReference type="Rhea" id="RHEA:42580"/>
        <dbReference type="Rhea" id="RHEA-COMP:9742"/>
        <dbReference type="Rhea" id="RHEA-COMP:10128"/>
        <dbReference type="ChEBI" id="CHEBI:15378"/>
        <dbReference type="ChEBI" id="CHEBI:30616"/>
        <dbReference type="ChEBI" id="CHEBI:33019"/>
        <dbReference type="ChEBI" id="CHEBI:33384"/>
        <dbReference type="ChEBI" id="CHEBI:78442"/>
        <dbReference type="ChEBI" id="CHEBI:78533"/>
        <dbReference type="ChEBI" id="CHEBI:456215"/>
        <dbReference type="EC" id="6.1.1.11"/>
    </reaction>
</comment>
<evidence type="ECO:0000313" key="17">
    <source>
        <dbReference type="EMBL" id="ALA58106.1"/>
    </source>
</evidence>
<evidence type="ECO:0000256" key="15">
    <source>
        <dbReference type="SAM" id="Coils"/>
    </source>
</evidence>
<dbReference type="PRINTS" id="PR00981">
    <property type="entry name" value="TRNASYNTHSER"/>
</dbReference>
<dbReference type="InterPro" id="IPR045864">
    <property type="entry name" value="aa-tRNA-synth_II/BPL/LPL"/>
</dbReference>
<dbReference type="InterPro" id="IPR015866">
    <property type="entry name" value="Ser-tRNA-synth_1_N"/>
</dbReference>
<comment type="similarity">
    <text evidence="3 12">Belongs to the class-II aminoacyl-tRNA synthetase family. Type-1 seryl-tRNA synthetase subfamily.</text>
</comment>
<dbReference type="InterPro" id="IPR033729">
    <property type="entry name" value="SerRS_core"/>
</dbReference>
<comment type="subunit">
    <text evidence="12">Homodimer. The tRNA molecule binds across the dimer.</text>
</comment>
<dbReference type="InterPro" id="IPR002317">
    <property type="entry name" value="Ser-tRNA-ligase_type_1"/>
</dbReference>
<dbReference type="KEGG" id="nmv:NITMOv2_1686"/>
<evidence type="ECO:0000256" key="12">
    <source>
        <dbReference type="HAMAP-Rule" id="MF_00176"/>
    </source>
</evidence>
<accession>A0A0K2GAW0</accession>
<feature type="coiled-coil region" evidence="15">
    <location>
        <begin position="30"/>
        <end position="102"/>
    </location>
</feature>
<dbReference type="NCBIfam" id="TIGR00414">
    <property type="entry name" value="serS"/>
    <property type="match status" value="1"/>
</dbReference>
<dbReference type="GO" id="GO:0005524">
    <property type="term" value="F:ATP binding"/>
    <property type="evidence" value="ECO:0007669"/>
    <property type="project" value="UniProtKB-UniRule"/>
</dbReference>
<feature type="binding site" evidence="12 14">
    <location>
        <begin position="348"/>
        <end position="351"/>
    </location>
    <ligand>
        <name>ATP</name>
        <dbReference type="ChEBI" id="CHEBI:30616"/>
    </ligand>
</feature>
<evidence type="ECO:0000256" key="11">
    <source>
        <dbReference type="ARBA" id="ARBA00048823"/>
    </source>
</evidence>
<evidence type="ECO:0000256" key="5">
    <source>
        <dbReference type="ARBA" id="ARBA00022598"/>
    </source>
</evidence>
<dbReference type="SUPFAM" id="SSF46589">
    <property type="entry name" value="tRNA-binding arm"/>
    <property type="match status" value="1"/>
</dbReference>
<dbReference type="GO" id="GO:0005737">
    <property type="term" value="C:cytoplasm"/>
    <property type="evidence" value="ECO:0007669"/>
    <property type="project" value="UniProtKB-SubCell"/>
</dbReference>
<evidence type="ECO:0000256" key="6">
    <source>
        <dbReference type="ARBA" id="ARBA00022741"/>
    </source>
</evidence>
<comment type="pathway">
    <text evidence="2 12">Aminoacyl-tRNA biosynthesis; selenocysteinyl-tRNA(Sec) biosynthesis; L-seryl-tRNA(Sec) from L-serine and tRNA(Sec): step 1/1.</text>
</comment>
<evidence type="ECO:0000256" key="2">
    <source>
        <dbReference type="ARBA" id="ARBA00005045"/>
    </source>
</evidence>
<comment type="caution">
    <text evidence="12">Lacks conserved residue(s) required for the propagation of feature annotation.</text>
</comment>
<evidence type="ECO:0000256" key="9">
    <source>
        <dbReference type="ARBA" id="ARBA00023146"/>
    </source>
</evidence>